<accession>A0A2T2NQ86</accession>
<evidence type="ECO:0000256" key="2">
    <source>
        <dbReference type="ARBA" id="ARBA00022797"/>
    </source>
</evidence>
<evidence type="ECO:0000313" key="7">
    <source>
        <dbReference type="EMBL" id="PSN67550.1"/>
    </source>
</evidence>
<evidence type="ECO:0000256" key="5">
    <source>
        <dbReference type="SAM" id="SignalP"/>
    </source>
</evidence>
<evidence type="ECO:0000256" key="4">
    <source>
        <dbReference type="PIRSR" id="PIRSR001112-1"/>
    </source>
</evidence>
<comment type="similarity">
    <text evidence="1">Belongs to the peptidase S33 family.</text>
</comment>
<feature type="active site" description="Proton donor" evidence="4">
    <location>
        <position position="341"/>
    </location>
</feature>
<keyword evidence="5" id="KW-0732">Signal</keyword>
<dbReference type="InterPro" id="IPR016292">
    <property type="entry name" value="Epoxide_hydrolase"/>
</dbReference>
<feature type="active site" description="Proton acceptor" evidence="4">
    <location>
        <position position="401"/>
    </location>
</feature>
<dbReference type="Gene3D" id="3.40.50.1820">
    <property type="entry name" value="alpha/beta hydrolase"/>
    <property type="match status" value="1"/>
</dbReference>
<dbReference type="InterPro" id="IPR029058">
    <property type="entry name" value="AB_hydrolase_fold"/>
</dbReference>
<keyword evidence="3 7" id="KW-0378">Hydrolase</keyword>
<evidence type="ECO:0000313" key="8">
    <source>
        <dbReference type="Proteomes" id="UP000240883"/>
    </source>
</evidence>
<feature type="chain" id="PRO_5015599586" evidence="5">
    <location>
        <begin position="19"/>
        <end position="422"/>
    </location>
</feature>
<reference evidence="7 8" key="1">
    <citation type="journal article" date="2018" name="Front. Microbiol.">
        <title>Genome-Wide Analysis of Corynespora cassiicola Leaf Fall Disease Putative Effectors.</title>
        <authorList>
            <person name="Lopez D."/>
            <person name="Ribeiro S."/>
            <person name="Label P."/>
            <person name="Fumanal B."/>
            <person name="Venisse J.S."/>
            <person name="Kohler A."/>
            <person name="de Oliveira R.R."/>
            <person name="Labutti K."/>
            <person name="Lipzen A."/>
            <person name="Lail K."/>
            <person name="Bauer D."/>
            <person name="Ohm R.A."/>
            <person name="Barry K.W."/>
            <person name="Spatafora J."/>
            <person name="Grigoriev I.V."/>
            <person name="Martin F.M."/>
            <person name="Pujade-Renaud V."/>
        </authorList>
    </citation>
    <scope>NUCLEOTIDE SEQUENCE [LARGE SCALE GENOMIC DNA]</scope>
    <source>
        <strain evidence="7 8">Philippines</strain>
    </source>
</reference>
<evidence type="ECO:0000259" key="6">
    <source>
        <dbReference type="Pfam" id="PF06441"/>
    </source>
</evidence>
<dbReference type="PIRSF" id="PIRSF001112">
    <property type="entry name" value="Epoxide_hydrolase"/>
    <property type="match status" value="1"/>
</dbReference>
<dbReference type="OrthoDB" id="6431331at2759"/>
<dbReference type="Proteomes" id="UP000240883">
    <property type="component" value="Unassembled WGS sequence"/>
</dbReference>
<dbReference type="Pfam" id="PF06441">
    <property type="entry name" value="EHN"/>
    <property type="match status" value="1"/>
</dbReference>
<evidence type="ECO:0000256" key="3">
    <source>
        <dbReference type="ARBA" id="ARBA00022801"/>
    </source>
</evidence>
<dbReference type="EMBL" id="KZ678135">
    <property type="protein sequence ID" value="PSN67550.1"/>
    <property type="molecule type" value="Genomic_DNA"/>
</dbReference>
<sequence>MILQSFPILTVWATIALATQSPFPGLKFDFPHAASIPTPLNIHVDRGFLNFTLEKVRGYTSLATQFANWTSTGPPGRAIKDLANFWAGDYNWTNVESLINKKFNHYAITVPGDENYTDSIPIHFIHEESNSSTAMPLLLLHGWGSSHLEWDLVTDMLVQQSAGNRSFHIVAVDLPGFGFSPAPIRTGLGAREMAVAFDKLMKQLGYDRYGLVSTDIGWFVGMQLVDVAESSIVGHFMDAFPVVPTESDLMRQAKNETTEEENIYMNAVAEWTAKYGTHLPMLTQKPEMVALAFADTPVGFASWLWDLKHSCSNGYPYSNEEIITDTMMQWIQSPYGSIRTYHDLSAPGDFPHTDVPSGVTVFGFGNEPFPEVGAFSLTPRSWIERRGDNLTYYNRYEFGGHWPAKSVPDLWVEELRKFFTTV</sequence>
<feature type="signal peptide" evidence="5">
    <location>
        <begin position="1"/>
        <end position="18"/>
    </location>
</feature>
<dbReference type="SUPFAM" id="SSF53474">
    <property type="entry name" value="alpha/beta-Hydrolases"/>
    <property type="match status" value="1"/>
</dbReference>
<dbReference type="STRING" id="1448308.A0A2T2NQ86"/>
<dbReference type="PRINTS" id="PR00412">
    <property type="entry name" value="EPOXHYDRLASE"/>
</dbReference>
<dbReference type="InterPro" id="IPR000639">
    <property type="entry name" value="Epox_hydrolase-like"/>
</dbReference>
<dbReference type="PANTHER" id="PTHR21661:SF35">
    <property type="entry name" value="EPOXIDE HYDROLASE"/>
    <property type="match status" value="1"/>
</dbReference>
<keyword evidence="8" id="KW-1185">Reference proteome</keyword>
<organism evidence="7 8">
    <name type="scientific">Corynespora cassiicola Philippines</name>
    <dbReference type="NCBI Taxonomy" id="1448308"/>
    <lineage>
        <taxon>Eukaryota</taxon>
        <taxon>Fungi</taxon>
        <taxon>Dikarya</taxon>
        <taxon>Ascomycota</taxon>
        <taxon>Pezizomycotina</taxon>
        <taxon>Dothideomycetes</taxon>
        <taxon>Pleosporomycetidae</taxon>
        <taxon>Pleosporales</taxon>
        <taxon>Corynesporascaceae</taxon>
        <taxon>Corynespora</taxon>
    </lineage>
</organism>
<proteinExistence type="inferred from homology"/>
<dbReference type="AlphaFoldDB" id="A0A2T2NQ86"/>
<protein>
    <submittedName>
        <fullName evidence="7">Alpha/beta-hydrolase</fullName>
    </submittedName>
</protein>
<dbReference type="GO" id="GO:0004301">
    <property type="term" value="F:epoxide hydrolase activity"/>
    <property type="evidence" value="ECO:0007669"/>
    <property type="project" value="TreeGrafter"/>
</dbReference>
<feature type="active site" description="Nucleophile" evidence="4">
    <location>
        <position position="215"/>
    </location>
</feature>
<dbReference type="PANTHER" id="PTHR21661">
    <property type="entry name" value="EPOXIDE HYDROLASE 1-RELATED"/>
    <property type="match status" value="1"/>
</dbReference>
<name>A0A2T2NQ86_CORCC</name>
<feature type="domain" description="Epoxide hydrolase N-terminal" evidence="6">
    <location>
        <begin position="38"/>
        <end position="150"/>
    </location>
</feature>
<evidence type="ECO:0000256" key="1">
    <source>
        <dbReference type="ARBA" id="ARBA00010088"/>
    </source>
</evidence>
<dbReference type="InterPro" id="IPR010497">
    <property type="entry name" value="Epoxide_hydro_N"/>
</dbReference>
<keyword evidence="2" id="KW-0058">Aromatic hydrocarbons catabolism</keyword>
<dbReference type="GO" id="GO:0097176">
    <property type="term" value="P:epoxide metabolic process"/>
    <property type="evidence" value="ECO:0007669"/>
    <property type="project" value="TreeGrafter"/>
</dbReference>
<gene>
    <name evidence="7" type="ORF">BS50DRAFT_553658</name>
</gene>